<organism evidence="3 4">
    <name type="scientific">Evansella alkalicola</name>
    <dbReference type="NCBI Taxonomy" id="745819"/>
    <lineage>
        <taxon>Bacteria</taxon>
        <taxon>Bacillati</taxon>
        <taxon>Bacillota</taxon>
        <taxon>Bacilli</taxon>
        <taxon>Bacillales</taxon>
        <taxon>Bacillaceae</taxon>
        <taxon>Evansella</taxon>
    </lineage>
</organism>
<name>A0ABS6JS76_9BACI</name>
<dbReference type="SUPFAM" id="SSF53098">
    <property type="entry name" value="Ribonuclease H-like"/>
    <property type="match status" value="1"/>
</dbReference>
<dbReference type="EMBL" id="JAHQCR010000034">
    <property type="protein sequence ID" value="MBU9721418.1"/>
    <property type="molecule type" value="Genomic_DNA"/>
</dbReference>
<gene>
    <name evidence="3" type="ORF">KS407_08155</name>
</gene>
<comment type="caution">
    <text evidence="3">The sequence shown here is derived from an EMBL/GenBank/DDBJ whole genome shotgun (WGS) entry which is preliminary data.</text>
</comment>
<keyword evidence="1" id="KW-0378">Hydrolase</keyword>
<dbReference type="Pfam" id="PF00929">
    <property type="entry name" value="RNase_T"/>
    <property type="match status" value="1"/>
</dbReference>
<dbReference type="RefSeq" id="WP_088075431.1">
    <property type="nucleotide sequence ID" value="NZ_JAHQCR010000034.1"/>
</dbReference>
<sequence>MTISLLKVLKYFLLEYHQKKNERLRWKKENKDIQQEVITKFGQQKAMEDLENTPLDELTFTVFDLETTGFYPLIGDEIISIGAKKINMKKVKYPEHYYEVIQSLEPPSSEIVKLTGIDYETWKKGASFPQVFSKFLSFSLGTVLVAHPASFDVHFLKVEAERWGFKGYAPKYIDSYEMAQVLSYEGLNLDELIKKFNIQKRNRHHALDDAEMTAMLFQKFVFELKKHGIHTYSDWKKATKSMKQRRTLF</sequence>
<feature type="domain" description="Exonuclease" evidence="2">
    <location>
        <begin position="59"/>
        <end position="226"/>
    </location>
</feature>
<keyword evidence="4" id="KW-1185">Reference proteome</keyword>
<dbReference type="PANTHER" id="PTHR30231:SF41">
    <property type="entry name" value="DNA POLYMERASE III SUBUNIT EPSILON"/>
    <property type="match status" value="1"/>
</dbReference>
<keyword evidence="1" id="KW-0540">Nuclease</keyword>
<dbReference type="SMART" id="SM00479">
    <property type="entry name" value="EXOIII"/>
    <property type="match status" value="1"/>
</dbReference>
<dbReference type="CDD" id="cd06127">
    <property type="entry name" value="DEDDh"/>
    <property type="match status" value="1"/>
</dbReference>
<evidence type="ECO:0000259" key="2">
    <source>
        <dbReference type="SMART" id="SM00479"/>
    </source>
</evidence>
<proteinExistence type="predicted"/>
<dbReference type="InterPro" id="IPR012337">
    <property type="entry name" value="RNaseH-like_sf"/>
</dbReference>
<evidence type="ECO:0000313" key="3">
    <source>
        <dbReference type="EMBL" id="MBU9721418.1"/>
    </source>
</evidence>
<reference evidence="3 4" key="1">
    <citation type="submission" date="2021-06" db="EMBL/GenBank/DDBJ databases">
        <title>Bacillus sp. RD4P76, an endophyte from a halophyte.</title>
        <authorList>
            <person name="Sun J.-Q."/>
        </authorList>
    </citation>
    <scope>NUCLEOTIDE SEQUENCE [LARGE SCALE GENOMIC DNA]</scope>
    <source>
        <strain evidence="3 4">JCM 17098</strain>
    </source>
</reference>
<accession>A0ABS6JS76</accession>
<protein>
    <submittedName>
        <fullName evidence="3">3'-5' exoribonuclease</fullName>
    </submittedName>
</protein>
<dbReference type="Proteomes" id="UP000790580">
    <property type="component" value="Unassembled WGS sequence"/>
</dbReference>
<keyword evidence="1" id="KW-0269">Exonuclease</keyword>
<dbReference type="InterPro" id="IPR013520">
    <property type="entry name" value="Ribonucl_H"/>
</dbReference>
<dbReference type="InterPro" id="IPR036397">
    <property type="entry name" value="RNaseH_sf"/>
</dbReference>
<dbReference type="PANTHER" id="PTHR30231">
    <property type="entry name" value="DNA POLYMERASE III SUBUNIT EPSILON"/>
    <property type="match status" value="1"/>
</dbReference>
<dbReference type="NCBIfam" id="TIGR00573">
    <property type="entry name" value="dnaq"/>
    <property type="match status" value="1"/>
</dbReference>
<evidence type="ECO:0000256" key="1">
    <source>
        <dbReference type="ARBA" id="ARBA00022839"/>
    </source>
</evidence>
<dbReference type="Gene3D" id="3.30.420.10">
    <property type="entry name" value="Ribonuclease H-like superfamily/Ribonuclease H"/>
    <property type="match status" value="1"/>
</dbReference>
<evidence type="ECO:0000313" key="4">
    <source>
        <dbReference type="Proteomes" id="UP000790580"/>
    </source>
</evidence>
<dbReference type="InterPro" id="IPR006054">
    <property type="entry name" value="DnaQ"/>
</dbReference>